<keyword evidence="2" id="KW-1185">Reference proteome</keyword>
<protein>
    <submittedName>
        <fullName evidence="1">Uncharacterized protein</fullName>
    </submittedName>
</protein>
<sequence length="58" mass="6743">MTEKKYIELNKLADLQDKQPELFPVFSRIIKINGQLVGEVQAYCDEYGKPVQGENLYH</sequence>
<comment type="caution">
    <text evidence="1">The sequence shown here is derived from an EMBL/GenBank/DDBJ whole genome shotgun (WGS) entry which is preliminary data.</text>
</comment>
<evidence type="ECO:0000313" key="1">
    <source>
        <dbReference type="EMBL" id="PSL42171.1"/>
    </source>
</evidence>
<dbReference type="EMBL" id="PYAT01000001">
    <property type="protein sequence ID" value="PSL42171.1"/>
    <property type="molecule type" value="Genomic_DNA"/>
</dbReference>
<dbReference type="AlphaFoldDB" id="A0A2P8H7K1"/>
<reference evidence="1 2" key="1">
    <citation type="submission" date="2018-03" db="EMBL/GenBank/DDBJ databases">
        <title>Genomic Encyclopedia of Type Strains, Phase III (KMG-III): the genomes of soil and plant-associated and newly described type strains.</title>
        <authorList>
            <person name="Whitman W."/>
        </authorList>
    </citation>
    <scope>NUCLEOTIDE SEQUENCE [LARGE SCALE GENOMIC DNA]</scope>
    <source>
        <strain evidence="1 2">CGMCC 1.12259</strain>
    </source>
</reference>
<gene>
    <name evidence="1" type="ORF">B0H99_101419</name>
</gene>
<organism evidence="1 2">
    <name type="scientific">Planomicrobium soli</name>
    <dbReference type="NCBI Taxonomy" id="1176648"/>
    <lineage>
        <taxon>Bacteria</taxon>
        <taxon>Bacillati</taxon>
        <taxon>Bacillota</taxon>
        <taxon>Bacilli</taxon>
        <taxon>Bacillales</taxon>
        <taxon>Caryophanaceae</taxon>
        <taxon>Planomicrobium</taxon>
    </lineage>
</organism>
<evidence type="ECO:0000313" key="2">
    <source>
        <dbReference type="Proteomes" id="UP000242682"/>
    </source>
</evidence>
<dbReference type="Proteomes" id="UP000242682">
    <property type="component" value="Unassembled WGS sequence"/>
</dbReference>
<accession>A0A2P8H7K1</accession>
<dbReference type="RefSeq" id="WP_181313543.1">
    <property type="nucleotide sequence ID" value="NZ_PYAT01000001.1"/>
</dbReference>
<name>A0A2P8H7K1_9BACL</name>
<proteinExistence type="predicted"/>